<dbReference type="Proteomes" id="UP000019763">
    <property type="component" value="Unassembled WGS sequence"/>
</dbReference>
<dbReference type="GeneID" id="22914773"/>
<evidence type="ECO:0000313" key="2">
    <source>
        <dbReference type="Proteomes" id="UP000019763"/>
    </source>
</evidence>
<dbReference type="AlphaFoldDB" id="A0A023B182"/>
<name>A0A023B182_GRENI</name>
<keyword evidence="2" id="KW-1185">Reference proteome</keyword>
<comment type="caution">
    <text evidence="1">The sequence shown here is derived from an EMBL/GenBank/DDBJ whole genome shotgun (WGS) entry which is preliminary data.</text>
</comment>
<dbReference type="EMBL" id="AFNH02000998">
    <property type="protein sequence ID" value="EZG46153.1"/>
    <property type="molecule type" value="Genomic_DNA"/>
</dbReference>
<organism evidence="1 2">
    <name type="scientific">Gregarina niphandrodes</name>
    <name type="common">Septate eugregarine</name>
    <dbReference type="NCBI Taxonomy" id="110365"/>
    <lineage>
        <taxon>Eukaryota</taxon>
        <taxon>Sar</taxon>
        <taxon>Alveolata</taxon>
        <taxon>Apicomplexa</taxon>
        <taxon>Conoidasida</taxon>
        <taxon>Gregarinasina</taxon>
        <taxon>Eugregarinorida</taxon>
        <taxon>Gregarinidae</taxon>
        <taxon>Gregarina</taxon>
    </lineage>
</organism>
<reference evidence="1" key="1">
    <citation type="submission" date="2013-12" db="EMBL/GenBank/DDBJ databases">
        <authorList>
            <person name="Omoto C.K."/>
            <person name="Sibley D."/>
            <person name="Venepally P."/>
            <person name="Hadjithomas M."/>
            <person name="Karamycheva S."/>
            <person name="Brunk B."/>
            <person name="Roos D."/>
            <person name="Caler E."/>
            <person name="Lorenzi H."/>
        </authorList>
    </citation>
    <scope>NUCLEOTIDE SEQUENCE</scope>
</reference>
<sequence length="235" mass="26290">MAPACRECFPHYYDWSSTYANVGHDAAMGEQLNGARIVTPFGIVTYSSTDAQPRARSVAQENEDENSCDDDPLVHQVNRQVTEEYSRTQEPYNRVGIQLPDEERGEVCSISSSVALAVDEVNRQIRSEMPLKGLCGGPCLQSPKHDDFQTTMPLVPSVHRGQDLRDEGLLEEKQVVPGSTGLRCCEPEFVRVPPEMERQRSSRLLQAISPRNMCSNVFEDVQPDFMAEYDVPIPA</sequence>
<proteinExistence type="predicted"/>
<dbReference type="VEuPathDB" id="CryptoDB:GNI_134730"/>
<evidence type="ECO:0000313" key="1">
    <source>
        <dbReference type="EMBL" id="EZG46153.1"/>
    </source>
</evidence>
<protein>
    <submittedName>
        <fullName evidence="1">Uncharacterized protein</fullName>
    </submittedName>
</protein>
<accession>A0A023B182</accession>
<gene>
    <name evidence="1" type="ORF">GNI_134730</name>
</gene>
<dbReference type="RefSeq" id="XP_011132349.1">
    <property type="nucleotide sequence ID" value="XM_011134047.1"/>
</dbReference>